<evidence type="ECO:0000313" key="1">
    <source>
        <dbReference type="EMBL" id="KAK5825399.1"/>
    </source>
</evidence>
<accession>A0ABR0PMC3</accession>
<evidence type="ECO:0000313" key="2">
    <source>
        <dbReference type="Proteomes" id="UP001358586"/>
    </source>
</evidence>
<comment type="caution">
    <text evidence="1">The sequence shown here is derived from an EMBL/GenBank/DDBJ whole genome shotgun (WGS) entry which is preliminary data.</text>
</comment>
<organism evidence="1 2">
    <name type="scientific">Gossypium arboreum</name>
    <name type="common">Tree cotton</name>
    <name type="synonym">Gossypium nanking</name>
    <dbReference type="NCBI Taxonomy" id="29729"/>
    <lineage>
        <taxon>Eukaryota</taxon>
        <taxon>Viridiplantae</taxon>
        <taxon>Streptophyta</taxon>
        <taxon>Embryophyta</taxon>
        <taxon>Tracheophyta</taxon>
        <taxon>Spermatophyta</taxon>
        <taxon>Magnoliopsida</taxon>
        <taxon>eudicotyledons</taxon>
        <taxon>Gunneridae</taxon>
        <taxon>Pentapetalae</taxon>
        <taxon>rosids</taxon>
        <taxon>malvids</taxon>
        <taxon>Malvales</taxon>
        <taxon>Malvaceae</taxon>
        <taxon>Malvoideae</taxon>
        <taxon>Gossypium</taxon>
    </lineage>
</organism>
<reference evidence="1 2" key="1">
    <citation type="submission" date="2023-03" db="EMBL/GenBank/DDBJ databases">
        <title>WGS of Gossypium arboreum.</title>
        <authorList>
            <person name="Yu D."/>
        </authorList>
    </citation>
    <scope>NUCLEOTIDE SEQUENCE [LARGE SCALE GENOMIC DNA]</scope>
    <source>
        <tissue evidence="1">Leaf</tissue>
    </source>
</reference>
<gene>
    <name evidence="1" type="ORF">PVK06_020229</name>
</gene>
<keyword evidence="2" id="KW-1185">Reference proteome</keyword>
<dbReference type="Proteomes" id="UP001358586">
    <property type="component" value="Chromosome 6"/>
</dbReference>
<proteinExistence type="predicted"/>
<dbReference type="EMBL" id="JARKNE010000006">
    <property type="protein sequence ID" value="KAK5825399.1"/>
    <property type="molecule type" value="Genomic_DNA"/>
</dbReference>
<name>A0ABR0PMC3_GOSAR</name>
<sequence length="52" mass="6048">MVLDNETLIYDRHNLSFEDVKGYLLSKDKLDNEFGSDRKSDRQSSILVASRK</sequence>
<protein>
    <submittedName>
        <fullName evidence="1">Uncharacterized protein</fullName>
    </submittedName>
</protein>